<reference evidence="2" key="1">
    <citation type="submission" date="2022-03" db="EMBL/GenBank/DDBJ databases">
        <authorList>
            <person name="Sayadi A."/>
        </authorList>
    </citation>
    <scope>NUCLEOTIDE SEQUENCE</scope>
</reference>
<feature type="region of interest" description="Disordered" evidence="1">
    <location>
        <begin position="56"/>
        <end position="81"/>
    </location>
</feature>
<comment type="caution">
    <text evidence="2">The sequence shown here is derived from an EMBL/GenBank/DDBJ whole genome shotgun (WGS) entry which is preliminary data.</text>
</comment>
<evidence type="ECO:0000256" key="1">
    <source>
        <dbReference type="SAM" id="MobiDB-lite"/>
    </source>
</evidence>
<evidence type="ECO:0000313" key="3">
    <source>
        <dbReference type="Proteomes" id="UP001152888"/>
    </source>
</evidence>
<sequence length="81" mass="9480">MIYHFMPLFAQSFSQKRFNRRQKNSTKAFSSSISRAFEANRENEINLAKEIALSHSNSEQLESRDLPRTNKVTRSKNRNGM</sequence>
<dbReference type="EMBL" id="CAKOFQ010007043">
    <property type="protein sequence ID" value="CAH1988399.1"/>
    <property type="molecule type" value="Genomic_DNA"/>
</dbReference>
<organism evidence="2 3">
    <name type="scientific">Acanthoscelides obtectus</name>
    <name type="common">Bean weevil</name>
    <name type="synonym">Bruchus obtectus</name>
    <dbReference type="NCBI Taxonomy" id="200917"/>
    <lineage>
        <taxon>Eukaryota</taxon>
        <taxon>Metazoa</taxon>
        <taxon>Ecdysozoa</taxon>
        <taxon>Arthropoda</taxon>
        <taxon>Hexapoda</taxon>
        <taxon>Insecta</taxon>
        <taxon>Pterygota</taxon>
        <taxon>Neoptera</taxon>
        <taxon>Endopterygota</taxon>
        <taxon>Coleoptera</taxon>
        <taxon>Polyphaga</taxon>
        <taxon>Cucujiformia</taxon>
        <taxon>Chrysomeloidea</taxon>
        <taxon>Chrysomelidae</taxon>
        <taxon>Bruchinae</taxon>
        <taxon>Bruchini</taxon>
        <taxon>Acanthoscelides</taxon>
    </lineage>
</organism>
<dbReference type="AlphaFoldDB" id="A0A9P0L0V3"/>
<dbReference type="OrthoDB" id="6780848at2759"/>
<keyword evidence="3" id="KW-1185">Reference proteome</keyword>
<protein>
    <submittedName>
        <fullName evidence="2">Uncharacterized protein</fullName>
    </submittedName>
</protein>
<gene>
    <name evidence="2" type="ORF">ACAOBT_LOCUS18455</name>
</gene>
<accession>A0A9P0L0V3</accession>
<name>A0A9P0L0V3_ACAOB</name>
<dbReference type="Proteomes" id="UP001152888">
    <property type="component" value="Unassembled WGS sequence"/>
</dbReference>
<evidence type="ECO:0000313" key="2">
    <source>
        <dbReference type="EMBL" id="CAH1988399.1"/>
    </source>
</evidence>
<proteinExistence type="predicted"/>
<feature type="compositionally biased region" description="Basic residues" evidence="1">
    <location>
        <begin position="71"/>
        <end position="81"/>
    </location>
</feature>